<evidence type="ECO:0000313" key="3">
    <source>
        <dbReference type="Proteomes" id="UP000283509"/>
    </source>
</evidence>
<dbReference type="Proteomes" id="UP000283509">
    <property type="component" value="Unassembled WGS sequence"/>
</dbReference>
<feature type="region of interest" description="Disordered" evidence="1">
    <location>
        <begin position="220"/>
        <end position="253"/>
    </location>
</feature>
<accession>A0A423T4N7</accession>
<organism evidence="2 3">
    <name type="scientific">Penaeus vannamei</name>
    <name type="common">Whiteleg shrimp</name>
    <name type="synonym">Litopenaeus vannamei</name>
    <dbReference type="NCBI Taxonomy" id="6689"/>
    <lineage>
        <taxon>Eukaryota</taxon>
        <taxon>Metazoa</taxon>
        <taxon>Ecdysozoa</taxon>
        <taxon>Arthropoda</taxon>
        <taxon>Crustacea</taxon>
        <taxon>Multicrustacea</taxon>
        <taxon>Malacostraca</taxon>
        <taxon>Eumalacostraca</taxon>
        <taxon>Eucarida</taxon>
        <taxon>Decapoda</taxon>
        <taxon>Dendrobranchiata</taxon>
        <taxon>Penaeoidea</taxon>
        <taxon>Penaeidae</taxon>
        <taxon>Penaeus</taxon>
    </lineage>
</organism>
<keyword evidence="3" id="KW-1185">Reference proteome</keyword>
<feature type="region of interest" description="Disordered" evidence="1">
    <location>
        <begin position="1"/>
        <end position="26"/>
    </location>
</feature>
<feature type="compositionally biased region" description="Polar residues" evidence="1">
    <location>
        <begin position="72"/>
        <end position="87"/>
    </location>
</feature>
<sequence>MSMHKYRVSTLHETHHRSTAVRSYRKDHETHTIVTHTHNRPRLARERRAHKSTLHATSARAHHAQRHRQAQLTVTPYSRSPESAQNTRHQKRTYSEKKGLRTFYPFKSPPQWLSKCLRQSERSGAKRLAMAALHRALFSQMVLLSGLWIPCFICLGEESVDFHSVFPAQLFRIRLKSEWSSGTQSLLGRRARCPDESCVLFARHALKRLRYSYNAHAFRGRGRSHPDAECESGDRKKRNRTPFDTSRDHQNETRRLKEIAKPYPKPMMVCHAHTNVLLIRTFAHAAEESARKGCRRSRPILPARRERFLGAELCLRSRPPPDVSSDPSAGFGANDVRRLSLLRRCNSAAHLVPEADFPASIAHFPIPSPPPPWLRPASTCSHVTAATASARAGLASFNSLPVAGG</sequence>
<name>A0A423T4N7_PENVA</name>
<evidence type="ECO:0000256" key="1">
    <source>
        <dbReference type="SAM" id="MobiDB-lite"/>
    </source>
</evidence>
<reference evidence="2 3" key="1">
    <citation type="submission" date="2018-04" db="EMBL/GenBank/DDBJ databases">
        <authorList>
            <person name="Zhang X."/>
            <person name="Yuan J."/>
            <person name="Li F."/>
            <person name="Xiang J."/>
        </authorList>
    </citation>
    <scope>NUCLEOTIDE SEQUENCE [LARGE SCALE GENOMIC DNA]</scope>
    <source>
        <tissue evidence="2">Muscle</tissue>
    </source>
</reference>
<feature type="compositionally biased region" description="Basic residues" evidence="1">
    <location>
        <begin position="14"/>
        <end position="23"/>
    </location>
</feature>
<feature type="compositionally biased region" description="Basic and acidic residues" evidence="1">
    <location>
        <begin position="224"/>
        <end position="234"/>
    </location>
</feature>
<feature type="compositionally biased region" description="Basic residues" evidence="1">
    <location>
        <begin position="60"/>
        <end position="69"/>
    </location>
</feature>
<dbReference type="EMBL" id="QCYY01002299">
    <property type="protein sequence ID" value="ROT71434.1"/>
    <property type="molecule type" value="Genomic_DNA"/>
</dbReference>
<comment type="caution">
    <text evidence="2">The sequence shown here is derived from an EMBL/GenBank/DDBJ whole genome shotgun (WGS) entry which is preliminary data.</text>
</comment>
<protein>
    <submittedName>
        <fullName evidence="2">Uncharacterized protein</fullName>
    </submittedName>
</protein>
<feature type="region of interest" description="Disordered" evidence="1">
    <location>
        <begin position="55"/>
        <end position="94"/>
    </location>
</feature>
<reference evidence="2 3" key="2">
    <citation type="submission" date="2019-01" db="EMBL/GenBank/DDBJ databases">
        <title>The decoding of complex shrimp genome reveals the adaptation for benthos swimmer, frequently molting mechanism and breeding impact on genome.</title>
        <authorList>
            <person name="Sun Y."/>
            <person name="Gao Y."/>
            <person name="Yu Y."/>
        </authorList>
    </citation>
    <scope>NUCLEOTIDE SEQUENCE [LARGE SCALE GENOMIC DNA]</scope>
    <source>
        <tissue evidence="2">Muscle</tissue>
    </source>
</reference>
<dbReference type="AlphaFoldDB" id="A0A423T4N7"/>
<proteinExistence type="predicted"/>
<gene>
    <name evidence="2" type="ORF">C7M84_010252</name>
</gene>
<evidence type="ECO:0000313" key="2">
    <source>
        <dbReference type="EMBL" id="ROT71434.1"/>
    </source>
</evidence>